<protein>
    <submittedName>
        <fullName evidence="1">Uncharacterized protein</fullName>
    </submittedName>
</protein>
<sequence length="75" mass="8347">MRLPFLSKITSHGRRGVSQKIWLLNCNFNCLVDRHRPRASIFPGLGGEDLAAIIPNSLLLPTTPLPLYNHLGQAE</sequence>
<proteinExistence type="predicted"/>
<evidence type="ECO:0000313" key="2">
    <source>
        <dbReference type="Proteomes" id="UP001057402"/>
    </source>
</evidence>
<accession>A0ACB9S494</accession>
<dbReference type="Proteomes" id="UP001057402">
    <property type="component" value="Chromosome 3"/>
</dbReference>
<evidence type="ECO:0000313" key="1">
    <source>
        <dbReference type="EMBL" id="KAI4382972.1"/>
    </source>
</evidence>
<dbReference type="EMBL" id="CM042882">
    <property type="protein sequence ID" value="KAI4382972.1"/>
    <property type="molecule type" value="Genomic_DNA"/>
</dbReference>
<name>A0ACB9S494_9MYRT</name>
<keyword evidence="2" id="KW-1185">Reference proteome</keyword>
<comment type="caution">
    <text evidence="1">The sequence shown here is derived from an EMBL/GenBank/DDBJ whole genome shotgun (WGS) entry which is preliminary data.</text>
</comment>
<reference evidence="2" key="1">
    <citation type="journal article" date="2023" name="Front. Plant Sci.">
        <title>Chromosomal-level genome assembly of Melastoma candidum provides insights into trichome evolution.</title>
        <authorList>
            <person name="Zhong Y."/>
            <person name="Wu W."/>
            <person name="Sun C."/>
            <person name="Zou P."/>
            <person name="Liu Y."/>
            <person name="Dai S."/>
            <person name="Zhou R."/>
        </authorList>
    </citation>
    <scope>NUCLEOTIDE SEQUENCE [LARGE SCALE GENOMIC DNA]</scope>
</reference>
<organism evidence="1 2">
    <name type="scientific">Melastoma candidum</name>
    <dbReference type="NCBI Taxonomy" id="119954"/>
    <lineage>
        <taxon>Eukaryota</taxon>
        <taxon>Viridiplantae</taxon>
        <taxon>Streptophyta</taxon>
        <taxon>Embryophyta</taxon>
        <taxon>Tracheophyta</taxon>
        <taxon>Spermatophyta</taxon>
        <taxon>Magnoliopsida</taxon>
        <taxon>eudicotyledons</taxon>
        <taxon>Gunneridae</taxon>
        <taxon>Pentapetalae</taxon>
        <taxon>rosids</taxon>
        <taxon>malvids</taxon>
        <taxon>Myrtales</taxon>
        <taxon>Melastomataceae</taxon>
        <taxon>Melastomatoideae</taxon>
        <taxon>Melastomateae</taxon>
        <taxon>Melastoma</taxon>
    </lineage>
</organism>
<gene>
    <name evidence="1" type="ORF">MLD38_008860</name>
</gene>